<dbReference type="Pfam" id="PF00515">
    <property type="entry name" value="TPR_1"/>
    <property type="match status" value="1"/>
</dbReference>
<dbReference type="PANTHER" id="PTHR47678:SF4">
    <property type="entry name" value="SHOCK PROTEIN 70 (HSP70)-INTERACTING PROTEIN, PUTATIVE-RELATED"/>
    <property type="match status" value="1"/>
</dbReference>
<keyword evidence="1 2" id="KW-0694">RNA-binding</keyword>
<sequence length="663" mass="72296">MPKMTVTKQEALRVLELDGTSPSAADIQMHYQKLALKFHPTRRGANLQSIERFDRLCRSYLILTEGRESMTKLLSQAEMLDVFVKAFELEGMRIKKEATAEDASTQCDERPSTSKSKSKSISIQTSWTQHSASKSAASTASVGTTTSNGATASVGTSTGGASASARAATSVSATTSTGATTSIGATASTGTMASTGTTASAGTTTCNGATTAAATSSTGKKPAVPEKAKQNIQAVASASIEEKSQEKKKKKKASKKSRKRRQQREKQQLNKASKSESSSSSEDEKKETDEDEDELDPNSAFVAMALSRKTKGAVPKPSVSSGGVIPKTPNKSTEDIVTRSRKLAREGYEMCNLGRHKDAVELFTQAIKLYAQEHSYFGNRSYCYSILGKYDKALKDAEKAISLQPQLAKGYFRRAKAQLGLQKYTEAAESFKKVLEIDPTCLEARTELRSVHVFEIMSMGFTQEQAEWSLTHGKEDVQTAINILCGPDAVVPDVKMNPCNMDGFRSLWVGNIQPEVTEKMLTDLFRRYGDVHSIRILHDRHCAFINYGNKLSPGKAMEALQGHVLCGTAILIRFPDNNYLENGSKKDPVTVLRKSSLKMSAEEHKAASASSEPKAKVSGPVNGNECYFWRTTGCSYGDNCYYEHIPSHKGIDWKAQRSNGKFK</sequence>
<keyword evidence="4" id="KW-0862">Zinc</keyword>
<feature type="region of interest" description="Disordered" evidence="5">
    <location>
        <begin position="98"/>
        <end position="192"/>
    </location>
</feature>
<keyword evidence="4" id="KW-0479">Metal-binding</keyword>
<protein>
    <submittedName>
        <fullName evidence="9">Heat shock protein</fullName>
    </submittedName>
</protein>
<evidence type="ECO:0000259" key="7">
    <source>
        <dbReference type="PROSITE" id="PS50102"/>
    </source>
</evidence>
<dbReference type="Pfam" id="PF13181">
    <property type="entry name" value="TPR_8"/>
    <property type="match status" value="1"/>
</dbReference>
<evidence type="ECO:0000313" key="9">
    <source>
        <dbReference type="EMBL" id="MAA19444.1"/>
    </source>
</evidence>
<dbReference type="InterPro" id="IPR009060">
    <property type="entry name" value="UBA-like_sf"/>
</dbReference>
<dbReference type="InterPro" id="IPR000504">
    <property type="entry name" value="RRM_dom"/>
</dbReference>
<feature type="region of interest" description="Disordered" evidence="5">
    <location>
        <begin position="210"/>
        <end position="337"/>
    </location>
</feature>
<keyword evidence="4" id="KW-0863">Zinc-finger</keyword>
<dbReference type="CDD" id="cd00590">
    <property type="entry name" value="RRM_SF"/>
    <property type="match status" value="1"/>
</dbReference>
<evidence type="ECO:0000256" key="1">
    <source>
        <dbReference type="ARBA" id="ARBA00022884"/>
    </source>
</evidence>
<dbReference type="PROSITE" id="PS50076">
    <property type="entry name" value="DNAJ_2"/>
    <property type="match status" value="1"/>
</dbReference>
<dbReference type="InterPro" id="IPR012677">
    <property type="entry name" value="Nucleotide-bd_a/b_plait_sf"/>
</dbReference>
<dbReference type="Gene3D" id="3.30.70.330">
    <property type="match status" value="1"/>
</dbReference>
<dbReference type="Pfam" id="PF00076">
    <property type="entry name" value="RRM_1"/>
    <property type="match status" value="1"/>
</dbReference>
<evidence type="ECO:0000256" key="5">
    <source>
        <dbReference type="SAM" id="MobiDB-lite"/>
    </source>
</evidence>
<feature type="compositionally biased region" description="Basic residues" evidence="5">
    <location>
        <begin position="246"/>
        <end position="263"/>
    </location>
</feature>
<dbReference type="SUPFAM" id="SSF46565">
    <property type="entry name" value="Chaperone J-domain"/>
    <property type="match status" value="1"/>
</dbReference>
<dbReference type="GO" id="GO:0003723">
    <property type="term" value="F:RNA binding"/>
    <property type="evidence" value="ECO:0007669"/>
    <property type="project" value="UniProtKB-UniRule"/>
</dbReference>
<dbReference type="InterPro" id="IPR036869">
    <property type="entry name" value="J_dom_sf"/>
</dbReference>
<dbReference type="PANTHER" id="PTHR47678">
    <property type="entry name" value="TETRATRICOPEPTIDE REPEAT PROTEIN 31"/>
    <property type="match status" value="1"/>
</dbReference>
<reference evidence="9" key="1">
    <citation type="journal article" date="2017" name="Parasit. Vectors">
        <title>Sialotranscriptomics of Rhipicephalus zambeziensis reveals intricate expression profiles of secretory proteins and suggests tight temporal transcriptional regulation during blood-feeding.</title>
        <authorList>
            <person name="de Castro M.H."/>
            <person name="de Klerk D."/>
            <person name="Pienaar R."/>
            <person name="Rees D.J.G."/>
            <person name="Mans B.J."/>
        </authorList>
    </citation>
    <scope>NUCLEOTIDE SEQUENCE</scope>
    <source>
        <tissue evidence="9">Salivary glands</tissue>
    </source>
</reference>
<dbReference type="SMART" id="SM00360">
    <property type="entry name" value="RRM"/>
    <property type="match status" value="1"/>
</dbReference>
<organism evidence="9">
    <name type="scientific">Rhipicephalus zambeziensis</name>
    <dbReference type="NCBI Taxonomy" id="60191"/>
    <lineage>
        <taxon>Eukaryota</taxon>
        <taxon>Metazoa</taxon>
        <taxon>Ecdysozoa</taxon>
        <taxon>Arthropoda</taxon>
        <taxon>Chelicerata</taxon>
        <taxon>Arachnida</taxon>
        <taxon>Acari</taxon>
        <taxon>Parasitiformes</taxon>
        <taxon>Ixodida</taxon>
        <taxon>Ixodoidea</taxon>
        <taxon>Ixodidae</taxon>
        <taxon>Rhipicephalinae</taxon>
        <taxon>Rhipicephalus</taxon>
        <taxon>Rhipicephalus</taxon>
    </lineage>
</organism>
<dbReference type="Gene3D" id="1.25.40.10">
    <property type="entry name" value="Tetratricopeptide repeat domain"/>
    <property type="match status" value="1"/>
</dbReference>
<dbReference type="SUPFAM" id="SSF46934">
    <property type="entry name" value="UBA-like"/>
    <property type="match status" value="1"/>
</dbReference>
<evidence type="ECO:0000259" key="8">
    <source>
        <dbReference type="PROSITE" id="PS50103"/>
    </source>
</evidence>
<feature type="domain" description="C3H1-type" evidence="8">
    <location>
        <begin position="620"/>
        <end position="647"/>
    </location>
</feature>
<dbReference type="InterPro" id="IPR035979">
    <property type="entry name" value="RBD_domain_sf"/>
</dbReference>
<dbReference type="InterPro" id="IPR019734">
    <property type="entry name" value="TPR_rpt"/>
</dbReference>
<accession>A0A224YZN9</accession>
<feature type="compositionally biased region" description="Low complexity" evidence="5">
    <location>
        <begin position="113"/>
        <end position="192"/>
    </location>
</feature>
<dbReference type="GO" id="GO:0008270">
    <property type="term" value="F:zinc ion binding"/>
    <property type="evidence" value="ECO:0007669"/>
    <property type="project" value="UniProtKB-KW"/>
</dbReference>
<dbReference type="SUPFAM" id="SSF48452">
    <property type="entry name" value="TPR-like"/>
    <property type="match status" value="1"/>
</dbReference>
<name>A0A224YZN9_9ACAR</name>
<dbReference type="InterPro" id="IPR011990">
    <property type="entry name" value="TPR-like_helical_dom_sf"/>
</dbReference>
<dbReference type="PROSITE" id="PS50103">
    <property type="entry name" value="ZF_C3H1"/>
    <property type="match status" value="1"/>
</dbReference>
<dbReference type="AlphaFoldDB" id="A0A224YZN9"/>
<evidence type="ECO:0000259" key="6">
    <source>
        <dbReference type="PROSITE" id="PS50076"/>
    </source>
</evidence>
<proteinExistence type="predicted"/>
<keyword evidence="3" id="KW-0802">TPR repeat</keyword>
<dbReference type="CDD" id="cd06257">
    <property type="entry name" value="DnaJ"/>
    <property type="match status" value="1"/>
</dbReference>
<dbReference type="SUPFAM" id="SSF54928">
    <property type="entry name" value="RNA-binding domain, RBD"/>
    <property type="match status" value="1"/>
</dbReference>
<feature type="repeat" description="TPR" evidence="3">
    <location>
        <begin position="374"/>
        <end position="407"/>
    </location>
</feature>
<dbReference type="PROSITE" id="PS50102">
    <property type="entry name" value="RRM"/>
    <property type="match status" value="1"/>
</dbReference>
<dbReference type="SMART" id="SM00028">
    <property type="entry name" value="TPR"/>
    <property type="match status" value="3"/>
</dbReference>
<feature type="compositionally biased region" description="Low complexity" evidence="5">
    <location>
        <begin position="210"/>
        <end position="219"/>
    </location>
</feature>
<evidence type="ECO:0000256" key="3">
    <source>
        <dbReference type="PROSITE-ProRule" id="PRU00339"/>
    </source>
</evidence>
<dbReference type="EMBL" id="GFPF01008298">
    <property type="protein sequence ID" value="MAA19444.1"/>
    <property type="molecule type" value="Transcribed_RNA"/>
</dbReference>
<dbReference type="Gene3D" id="1.10.287.110">
    <property type="entry name" value="DnaJ domain"/>
    <property type="match status" value="1"/>
</dbReference>
<feature type="domain" description="J" evidence="6">
    <location>
        <begin position="10"/>
        <end position="84"/>
    </location>
</feature>
<feature type="zinc finger region" description="C3H1-type" evidence="4">
    <location>
        <begin position="620"/>
        <end position="647"/>
    </location>
</feature>
<dbReference type="InterPro" id="IPR000571">
    <property type="entry name" value="Znf_CCCH"/>
</dbReference>
<dbReference type="PROSITE" id="PS50005">
    <property type="entry name" value="TPR"/>
    <property type="match status" value="2"/>
</dbReference>
<feature type="repeat" description="TPR" evidence="3">
    <location>
        <begin position="408"/>
        <end position="441"/>
    </location>
</feature>
<dbReference type="InterPro" id="IPR001623">
    <property type="entry name" value="DnaJ_domain"/>
</dbReference>
<feature type="domain" description="RRM" evidence="7">
    <location>
        <begin position="505"/>
        <end position="577"/>
    </location>
</feature>
<evidence type="ECO:0000256" key="4">
    <source>
        <dbReference type="PROSITE-ProRule" id="PRU00723"/>
    </source>
</evidence>
<keyword evidence="9" id="KW-0346">Stress response</keyword>
<evidence type="ECO:0000256" key="2">
    <source>
        <dbReference type="PROSITE-ProRule" id="PRU00176"/>
    </source>
</evidence>